<evidence type="ECO:0000259" key="1">
    <source>
        <dbReference type="Pfam" id="PF03235"/>
    </source>
</evidence>
<dbReference type="EMBL" id="BHVZ01000004">
    <property type="protein sequence ID" value="GCB29939.1"/>
    <property type="molecule type" value="Genomic_DNA"/>
</dbReference>
<keyword evidence="4" id="KW-1185">Reference proteome</keyword>
<comment type="caution">
    <text evidence="3">The sequence shown here is derived from an EMBL/GenBank/DDBJ whole genome shotgun (WGS) entry which is preliminary data.</text>
</comment>
<dbReference type="Pfam" id="PF07510">
    <property type="entry name" value="GmrSD_C"/>
    <property type="match status" value="1"/>
</dbReference>
<accession>A0A401LEH7</accession>
<dbReference type="PANTHER" id="PTHR35149">
    <property type="entry name" value="SLL5132 PROTEIN"/>
    <property type="match status" value="1"/>
</dbReference>
<dbReference type="PANTHER" id="PTHR35149:SF1">
    <property type="entry name" value="DUF5655 DOMAIN-CONTAINING PROTEIN"/>
    <property type="match status" value="1"/>
</dbReference>
<evidence type="ECO:0000313" key="3">
    <source>
        <dbReference type="EMBL" id="GCB29939.1"/>
    </source>
</evidence>
<dbReference type="OrthoDB" id="9798761at2"/>
<feature type="domain" description="GmrSD restriction endonucleases C-terminal" evidence="2">
    <location>
        <begin position="444"/>
        <end position="563"/>
    </location>
</feature>
<sequence length="575" mass="67709">MATEIKCEKKVIREIFNMWYCIPDYQRAYVWDTDQVRDLLDDTISAYRENKEAQYFLGSMVLKINEKSENNVSYTEYELLDGQQRITTVFLILACMRDMLTDYPQYQNSLAGFVYQAEDAILQQPERMRIIFNIRSDVRDFVNEHIKPLHGTCDSALLKDKMQAKDVNISIRNMANAMLVAHEFLEENKNEIIGYLSYFLNKVLMIYVATEELQDAFQLFTVLNNRGVKLSSSDILKAENLKELSAVDRTSWATRWEEMETYFGEDFDKFLSHIRTILVKKKQTTTLLKEFDEFVYSNQEYDRTQKKYVPRTPILRRGRDTFELLYSYYHTYQEVFDTDHSVVTGDYEITNYLKLMETGFGADYWIAPVLDYYRKYRRRGFVAFLKALDRKLSADWITAATPTVRMENVNAILREIEASQDSAALLQSKTFTINKSDFERVINGDIYGRSFAKYLLLKLDLIYRGSSTPMIPQAIASIEHILPRNPSADSQWVKDFSAAEREEWTNKLGNLVLISRRKNTSQGNRDYVEKKEKYFERNIEMFPNSIRIYQNYPEWKLSDLKKNHSDVVTELLNVY</sequence>
<evidence type="ECO:0000313" key="4">
    <source>
        <dbReference type="Proteomes" id="UP000287361"/>
    </source>
</evidence>
<gene>
    <name evidence="3" type="ORF">KGMB03357_16000</name>
</gene>
<proteinExistence type="predicted"/>
<protein>
    <recommendedName>
        <fullName evidence="5">DUF262 domain-containing protein</fullName>
    </recommendedName>
</protein>
<dbReference type="InterPro" id="IPR011089">
    <property type="entry name" value="GmrSD_C"/>
</dbReference>
<reference evidence="3 4" key="1">
    <citation type="submission" date="2018-10" db="EMBL/GenBank/DDBJ databases">
        <title>Draft Genome Sequence of Anaerotignum sp. KCTC 15736.</title>
        <authorList>
            <person name="Choi S.H."/>
            <person name="Kim J.S."/>
            <person name="Kang S.W."/>
            <person name="Lee J.S."/>
            <person name="Park S.H."/>
        </authorList>
    </citation>
    <scope>NUCLEOTIDE SEQUENCE [LARGE SCALE GENOMIC DNA]</scope>
    <source>
        <strain evidence="3 4">KCTC 15736</strain>
    </source>
</reference>
<dbReference type="InterPro" id="IPR004919">
    <property type="entry name" value="GmrSD_N"/>
</dbReference>
<dbReference type="Proteomes" id="UP000287361">
    <property type="component" value="Unassembled WGS sequence"/>
</dbReference>
<feature type="domain" description="GmrSD restriction endonucleases N-terminal" evidence="1">
    <location>
        <begin position="17"/>
        <end position="239"/>
    </location>
</feature>
<evidence type="ECO:0008006" key="5">
    <source>
        <dbReference type="Google" id="ProtNLM"/>
    </source>
</evidence>
<organism evidence="3 4">
    <name type="scientific">Anaerotignum faecicola</name>
    <dbReference type="NCBI Taxonomy" id="2358141"/>
    <lineage>
        <taxon>Bacteria</taxon>
        <taxon>Bacillati</taxon>
        <taxon>Bacillota</taxon>
        <taxon>Clostridia</taxon>
        <taxon>Lachnospirales</taxon>
        <taxon>Anaerotignaceae</taxon>
        <taxon>Anaerotignum</taxon>
    </lineage>
</organism>
<dbReference type="Pfam" id="PF03235">
    <property type="entry name" value="GmrSD_N"/>
    <property type="match status" value="1"/>
</dbReference>
<name>A0A401LEH7_9FIRM</name>
<evidence type="ECO:0000259" key="2">
    <source>
        <dbReference type="Pfam" id="PF07510"/>
    </source>
</evidence>
<dbReference type="AlphaFoldDB" id="A0A401LEH7"/>